<proteinExistence type="predicted"/>
<dbReference type="InterPro" id="IPR050312">
    <property type="entry name" value="IolE/XylAMocC-like"/>
</dbReference>
<dbReference type="SUPFAM" id="SSF51658">
    <property type="entry name" value="Xylose isomerase-like"/>
    <property type="match status" value="1"/>
</dbReference>
<reference evidence="2 3" key="1">
    <citation type="submission" date="2021-03" db="EMBL/GenBank/DDBJ databases">
        <title>Genomic Encyclopedia of Type Strains, Phase IV (KMG-IV): sequencing the most valuable type-strain genomes for metagenomic binning, comparative biology and taxonomic classification.</title>
        <authorList>
            <person name="Goeker M."/>
        </authorList>
    </citation>
    <scope>NUCLEOTIDE SEQUENCE [LARGE SCALE GENOMIC DNA]</scope>
    <source>
        <strain evidence="2 3">DSM 24738</strain>
    </source>
</reference>
<accession>A0ABS4GMQ4</accession>
<evidence type="ECO:0000259" key="1">
    <source>
        <dbReference type="Pfam" id="PF01261"/>
    </source>
</evidence>
<dbReference type="Pfam" id="PF01261">
    <property type="entry name" value="AP_endonuc_2"/>
    <property type="match status" value="1"/>
</dbReference>
<dbReference type="PANTHER" id="PTHR12110:SF41">
    <property type="entry name" value="INOSOSE DEHYDRATASE"/>
    <property type="match status" value="1"/>
</dbReference>
<evidence type="ECO:0000313" key="2">
    <source>
        <dbReference type="EMBL" id="MBP1931342.1"/>
    </source>
</evidence>
<dbReference type="InterPro" id="IPR013022">
    <property type="entry name" value="Xyl_isomerase-like_TIM-brl"/>
</dbReference>
<organism evidence="2 3">
    <name type="scientific">Ammoniphilus resinae</name>
    <dbReference type="NCBI Taxonomy" id="861532"/>
    <lineage>
        <taxon>Bacteria</taxon>
        <taxon>Bacillati</taxon>
        <taxon>Bacillota</taxon>
        <taxon>Bacilli</taxon>
        <taxon>Bacillales</taxon>
        <taxon>Paenibacillaceae</taxon>
        <taxon>Aneurinibacillus group</taxon>
        <taxon>Ammoniphilus</taxon>
    </lineage>
</organism>
<comment type="caution">
    <text evidence="2">The sequence shown here is derived from an EMBL/GenBank/DDBJ whole genome shotgun (WGS) entry which is preliminary data.</text>
</comment>
<gene>
    <name evidence="2" type="ORF">J2Z37_001339</name>
</gene>
<evidence type="ECO:0000313" key="3">
    <source>
        <dbReference type="Proteomes" id="UP001519343"/>
    </source>
</evidence>
<dbReference type="Proteomes" id="UP001519343">
    <property type="component" value="Unassembled WGS sequence"/>
</dbReference>
<dbReference type="InterPro" id="IPR036237">
    <property type="entry name" value="Xyl_isomerase-like_sf"/>
</dbReference>
<dbReference type="EMBL" id="JAGGKT010000002">
    <property type="protein sequence ID" value="MBP1931342.1"/>
    <property type="molecule type" value="Genomic_DNA"/>
</dbReference>
<feature type="domain" description="Xylose isomerase-like TIM barrel" evidence="1">
    <location>
        <begin position="25"/>
        <end position="246"/>
    </location>
</feature>
<protein>
    <submittedName>
        <fullName evidence="2">Sugar phosphate isomerase/epimerase</fullName>
    </submittedName>
</protein>
<dbReference type="GO" id="GO:0016853">
    <property type="term" value="F:isomerase activity"/>
    <property type="evidence" value="ECO:0007669"/>
    <property type="project" value="UniProtKB-KW"/>
</dbReference>
<dbReference type="RefSeq" id="WP_209809410.1">
    <property type="nucleotide sequence ID" value="NZ_JAGGKT010000002.1"/>
</dbReference>
<dbReference type="Gene3D" id="3.20.20.150">
    <property type="entry name" value="Divalent-metal-dependent TIM barrel enzymes"/>
    <property type="match status" value="1"/>
</dbReference>
<sequence length="255" mass="29094">MKQIPVAVQMYTLRTECSDNFIQTLEQVAALGYNGVEFAGYWGVEPYELRKVIDRLGLRAAGSHIALAQLESNLDEWIEAQQILGSQHIICPSLSPERRGRKEEYQHLAEQLNEMGQKCEEVGITFSYHNHDFDLVPFGETTGLEIILQETNPNWVKAELDVYWLTRSGHDPVAWMQRYAGRTPLIHLKDMTTDDERFFAELGTGGVDLSSIIAQGQELQVEWWVVEQDRTKRSAIQSISISIDYLKQNHSIGIK</sequence>
<dbReference type="PANTHER" id="PTHR12110">
    <property type="entry name" value="HYDROXYPYRUVATE ISOMERASE"/>
    <property type="match status" value="1"/>
</dbReference>
<keyword evidence="3" id="KW-1185">Reference proteome</keyword>
<name>A0ABS4GMQ4_9BACL</name>
<keyword evidence="2" id="KW-0413">Isomerase</keyword>